<dbReference type="AlphaFoldDB" id="A0A2R7YU08"/>
<evidence type="ECO:0000313" key="2">
    <source>
        <dbReference type="Proteomes" id="UP000244867"/>
    </source>
</evidence>
<accession>A0A2R7YU08</accession>
<reference evidence="1 2" key="1">
    <citation type="submission" date="2018-03" db="EMBL/GenBank/DDBJ databases">
        <authorList>
            <person name="Keele B.F."/>
        </authorList>
    </citation>
    <scope>NUCLEOTIDE SEQUENCE [LARGE SCALE GENOMIC DNA]</scope>
    <source>
        <strain evidence="1 2">IB-3</strain>
    </source>
</reference>
<proteinExistence type="predicted"/>
<organism evidence="1 2">
    <name type="scientific">Nocardioides currus</name>
    <dbReference type="NCBI Taxonomy" id="2133958"/>
    <lineage>
        <taxon>Bacteria</taxon>
        <taxon>Bacillati</taxon>
        <taxon>Actinomycetota</taxon>
        <taxon>Actinomycetes</taxon>
        <taxon>Propionibacteriales</taxon>
        <taxon>Nocardioidaceae</taxon>
        <taxon>Nocardioides</taxon>
    </lineage>
</organism>
<name>A0A2R7YU08_9ACTN</name>
<gene>
    <name evidence="1" type="ORF">C7S10_17285</name>
</gene>
<sequence>MWGPTSAAHSLLITSQVRHPDEENDMFSTDSFMNAEVTYRETRVRRGWSRARKDTSGTTAR</sequence>
<dbReference type="EMBL" id="PYXZ01000008">
    <property type="protein sequence ID" value="PUA79821.1"/>
    <property type="molecule type" value="Genomic_DNA"/>
</dbReference>
<protein>
    <submittedName>
        <fullName evidence="1">Uncharacterized protein</fullName>
    </submittedName>
</protein>
<dbReference type="Proteomes" id="UP000244867">
    <property type="component" value="Unassembled WGS sequence"/>
</dbReference>
<comment type="caution">
    <text evidence="1">The sequence shown here is derived from an EMBL/GenBank/DDBJ whole genome shotgun (WGS) entry which is preliminary data.</text>
</comment>
<keyword evidence="2" id="KW-1185">Reference proteome</keyword>
<evidence type="ECO:0000313" key="1">
    <source>
        <dbReference type="EMBL" id="PUA79821.1"/>
    </source>
</evidence>